<name>A0AB33KRV9_9ACTN</name>
<dbReference type="KEGG" id="stcm:SCMC78_66080"/>
<reference evidence="2" key="1">
    <citation type="submission" date="2024-07" db="EMBL/GenBank/DDBJ databases">
        <title>Complete genome sequences of cellulolytic bacteria, Kitasatospora sp. CMC57 and Streptomyces sp. CMC78, isolated from Japanese agricultural soil.</title>
        <authorList>
            <person name="Hashimoto T."/>
            <person name="Ito M."/>
            <person name="Iwamoto M."/>
            <person name="Fukahori D."/>
            <person name="Shoda T."/>
            <person name="Sakoda M."/>
            <person name="Morohoshi T."/>
            <person name="Mitsuboshi M."/>
            <person name="Nishizawa T."/>
        </authorList>
    </citation>
    <scope>NUCLEOTIDE SEQUENCE</scope>
    <source>
        <strain evidence="2">CMC78</strain>
    </source>
</reference>
<evidence type="ECO:0000256" key="1">
    <source>
        <dbReference type="SAM" id="MobiDB-lite"/>
    </source>
</evidence>
<accession>A0AB33KRV9</accession>
<protein>
    <submittedName>
        <fullName evidence="2">Uncharacterized protein</fullName>
    </submittedName>
</protein>
<feature type="compositionally biased region" description="Basic and acidic residues" evidence="1">
    <location>
        <begin position="248"/>
        <end position="293"/>
    </location>
</feature>
<feature type="region of interest" description="Disordered" evidence="1">
    <location>
        <begin position="1"/>
        <end position="311"/>
    </location>
</feature>
<evidence type="ECO:0000313" key="2">
    <source>
        <dbReference type="EMBL" id="BFP56801.1"/>
    </source>
</evidence>
<feature type="compositionally biased region" description="Basic and acidic residues" evidence="1">
    <location>
        <begin position="185"/>
        <end position="199"/>
    </location>
</feature>
<organism evidence="2">
    <name type="scientific">Streptomyces sp. CMC78</name>
    <dbReference type="NCBI Taxonomy" id="3231512"/>
    <lineage>
        <taxon>Bacteria</taxon>
        <taxon>Bacillati</taxon>
        <taxon>Actinomycetota</taxon>
        <taxon>Actinomycetes</taxon>
        <taxon>Kitasatosporales</taxon>
        <taxon>Streptomycetaceae</taxon>
        <taxon>Streptomyces</taxon>
    </lineage>
</organism>
<proteinExistence type="predicted"/>
<feature type="compositionally biased region" description="Basic and acidic residues" evidence="1">
    <location>
        <begin position="208"/>
        <end position="226"/>
    </location>
</feature>
<gene>
    <name evidence="2" type="ORF">SCMC78_66080</name>
</gene>
<sequence length="311" mass="34297">MRSGAPAPTDDARAVRHTGADQEASRALGEAVRPGPDQWCGQGGGDRDQTGEERGAFGSDALHPAVPADESDHGDDSGLPQQGRRLATRRDPQERAAVQQQTEQRRFDGGDDADRRGEQFRAERPQYRDGEDREADLARQRTHREQHPRQVGAPPALHGERPDGDEPGRVQRDAGRPTTVQQRNEYADHDRRAAHEDPRNSWFRRLFGRQDRQVEPDHAHCGEQHDPPPLAAGETPEPGRRGVGIAAQDRDEQERGETVSECLATRERVVAEDAVGREGCPHQHTREGREEGPAQRGCVHGPDARVGVGPV</sequence>
<dbReference type="EMBL" id="AP035884">
    <property type="protein sequence ID" value="BFP56801.1"/>
    <property type="molecule type" value="Genomic_DNA"/>
</dbReference>
<feature type="compositionally biased region" description="Basic and acidic residues" evidence="1">
    <location>
        <begin position="10"/>
        <end position="24"/>
    </location>
</feature>
<feature type="compositionally biased region" description="Basic and acidic residues" evidence="1">
    <location>
        <begin position="103"/>
        <end position="148"/>
    </location>
</feature>
<feature type="compositionally biased region" description="Basic and acidic residues" evidence="1">
    <location>
        <begin position="45"/>
        <end position="55"/>
    </location>
</feature>
<feature type="compositionally biased region" description="Basic and acidic residues" evidence="1">
    <location>
        <begin position="158"/>
        <end position="175"/>
    </location>
</feature>
<dbReference type="AlphaFoldDB" id="A0AB33KRV9"/>